<feature type="signal peptide" evidence="1">
    <location>
        <begin position="1"/>
        <end position="22"/>
    </location>
</feature>
<feature type="chain" id="PRO_5046093666" evidence="1">
    <location>
        <begin position="23"/>
        <end position="138"/>
    </location>
</feature>
<dbReference type="Proteomes" id="UP001058184">
    <property type="component" value="Chromosome"/>
</dbReference>
<keyword evidence="1" id="KW-0732">Signal</keyword>
<keyword evidence="3" id="KW-1185">Reference proteome</keyword>
<dbReference type="EMBL" id="CP081078">
    <property type="protein sequence ID" value="UWQ60141.1"/>
    <property type="molecule type" value="Genomic_DNA"/>
</dbReference>
<gene>
    <name evidence="2" type="ORF">K3722_08415</name>
</gene>
<name>A0ABY5X0N0_LEICA</name>
<reference evidence="2" key="1">
    <citation type="submission" date="2021-08" db="EMBL/GenBank/DDBJ databases">
        <authorList>
            <person name="Nwanade C."/>
            <person name="Wang M."/>
            <person name="Masoudi A."/>
            <person name="Yu Z."/>
            <person name="Liu J."/>
        </authorList>
    </citation>
    <scope>NUCLEOTIDE SEQUENCE</scope>
    <source>
        <strain evidence="2">S141</strain>
    </source>
</reference>
<protein>
    <submittedName>
        <fullName evidence="2">Uncharacterized protein</fullName>
    </submittedName>
</protein>
<organism evidence="2 3">
    <name type="scientific">Leisingera caerulea</name>
    <name type="common">Phaeobacter caeruleus</name>
    <dbReference type="NCBI Taxonomy" id="506591"/>
    <lineage>
        <taxon>Bacteria</taxon>
        <taxon>Pseudomonadati</taxon>
        <taxon>Pseudomonadota</taxon>
        <taxon>Alphaproteobacteria</taxon>
        <taxon>Rhodobacterales</taxon>
        <taxon>Roseobacteraceae</taxon>
        <taxon>Leisingera</taxon>
    </lineage>
</organism>
<sequence length="138" mass="14088">MTARTLMIAAAAAAALAGAATAETELQAALNSGGSALSSDEIAELLVGKAVTARAGSKTFRFYYDAGNQLFGELQGGGWSGAGAYAITDGNQICVSMPKDGGRYRCLTLVRTGGTVRKYNAEGKASFEILAAEDARGL</sequence>
<evidence type="ECO:0000256" key="1">
    <source>
        <dbReference type="SAM" id="SignalP"/>
    </source>
</evidence>
<evidence type="ECO:0000313" key="3">
    <source>
        <dbReference type="Proteomes" id="UP001058184"/>
    </source>
</evidence>
<evidence type="ECO:0000313" key="2">
    <source>
        <dbReference type="EMBL" id="UWQ60141.1"/>
    </source>
</evidence>
<proteinExistence type="predicted"/>
<accession>A0ABY5X0N0</accession>
<dbReference type="RefSeq" id="WP_260003977.1">
    <property type="nucleotide sequence ID" value="NZ_CBDUNH010000001.1"/>
</dbReference>